<keyword evidence="4 5" id="KW-0472">Membrane</keyword>
<evidence type="ECO:0000259" key="6">
    <source>
        <dbReference type="PROSITE" id="PS50850"/>
    </source>
</evidence>
<dbReference type="AlphaFoldDB" id="A0A2A2JTV3"/>
<dbReference type="SUPFAM" id="SSF103473">
    <property type="entry name" value="MFS general substrate transporter"/>
    <property type="match status" value="1"/>
</dbReference>
<feature type="transmembrane region" description="Helical" evidence="5">
    <location>
        <begin position="153"/>
        <end position="175"/>
    </location>
</feature>
<proteinExistence type="predicted"/>
<dbReference type="Gene3D" id="1.20.1250.20">
    <property type="entry name" value="MFS general substrate transporter like domains"/>
    <property type="match status" value="1"/>
</dbReference>
<evidence type="ECO:0000256" key="3">
    <source>
        <dbReference type="ARBA" id="ARBA00022989"/>
    </source>
</evidence>
<keyword evidence="3 5" id="KW-1133">Transmembrane helix</keyword>
<dbReference type="EMBL" id="LIAE01010230">
    <property type="protein sequence ID" value="PAV65012.1"/>
    <property type="molecule type" value="Genomic_DNA"/>
</dbReference>
<dbReference type="InterPro" id="IPR036259">
    <property type="entry name" value="MFS_trans_sf"/>
</dbReference>
<keyword evidence="2 5" id="KW-0812">Transmembrane</keyword>
<evidence type="ECO:0000313" key="8">
    <source>
        <dbReference type="Proteomes" id="UP000218231"/>
    </source>
</evidence>
<protein>
    <recommendedName>
        <fullName evidence="6">Major facilitator superfamily (MFS) profile domain-containing protein</fullName>
    </recommendedName>
</protein>
<gene>
    <name evidence="7" type="ORF">WR25_08339</name>
</gene>
<keyword evidence="8" id="KW-1185">Reference proteome</keyword>
<dbReference type="GO" id="GO:0015149">
    <property type="term" value="F:hexose transmembrane transporter activity"/>
    <property type="evidence" value="ECO:0007669"/>
    <property type="project" value="TreeGrafter"/>
</dbReference>
<dbReference type="PROSITE" id="PS50850">
    <property type="entry name" value="MFS"/>
    <property type="match status" value="1"/>
</dbReference>
<feature type="transmembrane region" description="Helical" evidence="5">
    <location>
        <begin position="32"/>
        <end position="52"/>
    </location>
</feature>
<feature type="transmembrane region" description="Helical" evidence="5">
    <location>
        <begin position="126"/>
        <end position="147"/>
    </location>
</feature>
<comment type="subcellular location">
    <subcellularLocation>
        <location evidence="1">Membrane</location>
        <topology evidence="1">Multi-pass membrane protein</topology>
    </subcellularLocation>
</comment>
<dbReference type="PANTHER" id="PTHR23503">
    <property type="entry name" value="SOLUTE CARRIER FAMILY 2"/>
    <property type="match status" value="1"/>
</dbReference>
<organism evidence="7 8">
    <name type="scientific">Diploscapter pachys</name>
    <dbReference type="NCBI Taxonomy" id="2018661"/>
    <lineage>
        <taxon>Eukaryota</taxon>
        <taxon>Metazoa</taxon>
        <taxon>Ecdysozoa</taxon>
        <taxon>Nematoda</taxon>
        <taxon>Chromadorea</taxon>
        <taxon>Rhabditida</taxon>
        <taxon>Rhabditina</taxon>
        <taxon>Rhabditomorpha</taxon>
        <taxon>Rhabditoidea</taxon>
        <taxon>Rhabditidae</taxon>
        <taxon>Diploscapter</taxon>
    </lineage>
</organism>
<sequence length="216" mass="24242">MTLHVTLSLWPMLYYSTEFLTRANISNETAELMSNVMLFVSSFSTLLGMFIVESLPRRFLLLSTAVVNVSSVLFFSLFAHFQYLWDPLKYGCIIALIIWGMSYSIALGPIAWFLTAELVPLDVRAAAVSLSLCINQLTALIFCFVTLPLYSAFGALVLIPLFVLPPVAIIVILFLQLPETRNREIVDIIRDLTSGAKRNTIKMSVLEKESHARDNN</sequence>
<dbReference type="InterPro" id="IPR045263">
    <property type="entry name" value="GLUT"/>
</dbReference>
<evidence type="ECO:0000256" key="2">
    <source>
        <dbReference type="ARBA" id="ARBA00022692"/>
    </source>
</evidence>
<dbReference type="Proteomes" id="UP000218231">
    <property type="component" value="Unassembled WGS sequence"/>
</dbReference>
<evidence type="ECO:0000256" key="5">
    <source>
        <dbReference type="SAM" id="Phobius"/>
    </source>
</evidence>
<reference evidence="7 8" key="1">
    <citation type="journal article" date="2017" name="Curr. Biol.">
        <title>Genome architecture and evolution of a unichromosomal asexual nematode.</title>
        <authorList>
            <person name="Fradin H."/>
            <person name="Zegar C."/>
            <person name="Gutwein M."/>
            <person name="Lucas J."/>
            <person name="Kovtun M."/>
            <person name="Corcoran D."/>
            <person name="Baugh L.R."/>
            <person name="Kiontke K."/>
            <person name="Gunsalus K."/>
            <person name="Fitch D.H."/>
            <person name="Piano F."/>
        </authorList>
    </citation>
    <scope>NUCLEOTIDE SEQUENCE [LARGE SCALE GENOMIC DNA]</scope>
    <source>
        <strain evidence="7">PF1309</strain>
    </source>
</reference>
<name>A0A2A2JTV3_9BILA</name>
<evidence type="ECO:0000256" key="1">
    <source>
        <dbReference type="ARBA" id="ARBA00004141"/>
    </source>
</evidence>
<feature type="transmembrane region" description="Helical" evidence="5">
    <location>
        <begin position="93"/>
        <end position="114"/>
    </location>
</feature>
<dbReference type="InterPro" id="IPR020846">
    <property type="entry name" value="MFS_dom"/>
</dbReference>
<accession>A0A2A2JTV3</accession>
<feature type="domain" description="Major facilitator superfamily (MFS) profile" evidence="6">
    <location>
        <begin position="1"/>
        <end position="181"/>
    </location>
</feature>
<dbReference type="PANTHER" id="PTHR23503:SF108">
    <property type="entry name" value="MAJOR FACILITATOR SUPERFAMILY (MFS) PROFILE DOMAIN-CONTAINING PROTEIN"/>
    <property type="match status" value="1"/>
</dbReference>
<dbReference type="GO" id="GO:0016020">
    <property type="term" value="C:membrane"/>
    <property type="evidence" value="ECO:0007669"/>
    <property type="project" value="UniProtKB-SubCell"/>
</dbReference>
<feature type="transmembrane region" description="Helical" evidence="5">
    <location>
        <begin position="59"/>
        <end position="81"/>
    </location>
</feature>
<comment type="caution">
    <text evidence="7">The sequence shown here is derived from an EMBL/GenBank/DDBJ whole genome shotgun (WGS) entry which is preliminary data.</text>
</comment>
<dbReference type="STRING" id="2018661.A0A2A2JTV3"/>
<dbReference type="Pfam" id="PF00083">
    <property type="entry name" value="Sugar_tr"/>
    <property type="match status" value="1"/>
</dbReference>
<dbReference type="InterPro" id="IPR005828">
    <property type="entry name" value="MFS_sugar_transport-like"/>
</dbReference>
<dbReference type="OrthoDB" id="4540492at2759"/>
<evidence type="ECO:0000313" key="7">
    <source>
        <dbReference type="EMBL" id="PAV65012.1"/>
    </source>
</evidence>
<evidence type="ECO:0000256" key="4">
    <source>
        <dbReference type="ARBA" id="ARBA00023136"/>
    </source>
</evidence>